<accession>A0A5J4UKS0</accession>
<feature type="compositionally biased region" description="Basic and acidic residues" evidence="2">
    <location>
        <begin position="204"/>
        <end position="215"/>
    </location>
</feature>
<proteinExistence type="predicted"/>
<dbReference type="GO" id="GO:0051082">
    <property type="term" value="F:unfolded protein binding"/>
    <property type="evidence" value="ECO:0007669"/>
    <property type="project" value="TreeGrafter"/>
</dbReference>
<dbReference type="InterPro" id="IPR009448">
    <property type="entry name" value="UDP-g_GGtrans"/>
</dbReference>
<evidence type="ECO:0000313" key="4">
    <source>
        <dbReference type="EMBL" id="KAA6371099.1"/>
    </source>
</evidence>
<dbReference type="InterPro" id="IPR040497">
    <property type="entry name" value="Glyco_transf_24"/>
</dbReference>
<dbReference type="InterPro" id="IPR029044">
    <property type="entry name" value="Nucleotide-diphossugar_trans"/>
</dbReference>
<feature type="non-terminal residue" evidence="4">
    <location>
        <position position="1"/>
    </location>
</feature>
<comment type="cofactor">
    <cofactor evidence="1">
        <name>Ca(2+)</name>
        <dbReference type="ChEBI" id="CHEBI:29108"/>
    </cofactor>
</comment>
<feature type="domain" description="Glucosyltransferase 24 catalytic" evidence="3">
    <location>
        <begin position="1"/>
        <end position="174"/>
    </location>
</feature>
<protein>
    <submittedName>
        <fullName evidence="4">Putative UDP-glucose:glycoprotein glucosyltransferase</fullName>
    </submittedName>
</protein>
<dbReference type="Proteomes" id="UP000324800">
    <property type="component" value="Unassembled WGS sequence"/>
</dbReference>
<dbReference type="GO" id="GO:0005783">
    <property type="term" value="C:endoplasmic reticulum"/>
    <property type="evidence" value="ECO:0007669"/>
    <property type="project" value="TreeGrafter"/>
</dbReference>
<evidence type="ECO:0000313" key="5">
    <source>
        <dbReference type="Proteomes" id="UP000324800"/>
    </source>
</evidence>
<comment type="caution">
    <text evidence="4">The sequence shown here is derived from an EMBL/GenBank/DDBJ whole genome shotgun (WGS) entry which is preliminary data.</text>
</comment>
<dbReference type="Pfam" id="PF18404">
    <property type="entry name" value="Glyco_transf_24"/>
    <property type="match status" value="1"/>
</dbReference>
<dbReference type="AlphaFoldDB" id="A0A5J4UKS0"/>
<dbReference type="Gene3D" id="3.90.550.10">
    <property type="entry name" value="Spore Coat Polysaccharide Biosynthesis Protein SpsA, Chain A"/>
    <property type="match status" value="1"/>
</dbReference>
<dbReference type="SUPFAM" id="SSF53448">
    <property type="entry name" value="Nucleotide-diphospho-sugar transferases"/>
    <property type="match status" value="1"/>
</dbReference>
<dbReference type="OrthoDB" id="27683at2759"/>
<name>A0A5J4UKS0_9EUKA</name>
<sequence>PLDVDRIIFVDADQIARTDMNQLIVMDLEGSPYGYTPMCNNRPEMEPFRFWERGYWKTHLQGKPYHISALYVVDLVRFRATGAGDILRQSYENLAKDKNSLSNLDQDLPNYVQHTIPIHSLDQNWLWCGAWCSDETMLQARTIDLCNNPLTKEHKIEYAKRMIPEWRVYYAKVLAMDKQLNKQIEEDDRRNENKTQESIVTPSKTDKDNKLNIEL</sequence>
<dbReference type="GO" id="GO:0018279">
    <property type="term" value="P:protein N-linked glycosylation via asparagine"/>
    <property type="evidence" value="ECO:0007669"/>
    <property type="project" value="TreeGrafter"/>
</dbReference>
<evidence type="ECO:0000256" key="2">
    <source>
        <dbReference type="SAM" id="MobiDB-lite"/>
    </source>
</evidence>
<keyword evidence="4" id="KW-0808">Transferase</keyword>
<feature type="compositionally biased region" description="Basic and acidic residues" evidence="2">
    <location>
        <begin position="184"/>
        <end position="195"/>
    </location>
</feature>
<dbReference type="PANTHER" id="PTHR11226:SF0">
    <property type="entry name" value="UDP-GLUCOSE:GLYCOPROTEIN GLUCOSYLTRANSFERASE"/>
    <property type="match status" value="1"/>
</dbReference>
<reference evidence="4 5" key="1">
    <citation type="submission" date="2019-03" db="EMBL/GenBank/DDBJ databases">
        <title>Single cell metagenomics reveals metabolic interactions within the superorganism composed of flagellate Streblomastix strix and complex community of Bacteroidetes bacteria on its surface.</title>
        <authorList>
            <person name="Treitli S.C."/>
            <person name="Kolisko M."/>
            <person name="Husnik F."/>
            <person name="Keeling P."/>
            <person name="Hampl V."/>
        </authorList>
    </citation>
    <scope>NUCLEOTIDE SEQUENCE [LARGE SCALE GENOMIC DNA]</scope>
    <source>
        <strain evidence="4">ST1C</strain>
    </source>
</reference>
<evidence type="ECO:0000256" key="1">
    <source>
        <dbReference type="ARBA" id="ARBA00001913"/>
    </source>
</evidence>
<dbReference type="PANTHER" id="PTHR11226">
    <property type="entry name" value="UDP-GLUCOSE GLYCOPROTEIN:GLUCOSYLTRANSFERASE"/>
    <property type="match status" value="1"/>
</dbReference>
<feature type="region of interest" description="Disordered" evidence="2">
    <location>
        <begin position="184"/>
        <end position="215"/>
    </location>
</feature>
<evidence type="ECO:0000259" key="3">
    <source>
        <dbReference type="Pfam" id="PF18404"/>
    </source>
</evidence>
<gene>
    <name evidence="4" type="ORF">EZS28_033372</name>
</gene>
<organism evidence="4 5">
    <name type="scientific">Streblomastix strix</name>
    <dbReference type="NCBI Taxonomy" id="222440"/>
    <lineage>
        <taxon>Eukaryota</taxon>
        <taxon>Metamonada</taxon>
        <taxon>Preaxostyla</taxon>
        <taxon>Oxymonadida</taxon>
        <taxon>Streblomastigidae</taxon>
        <taxon>Streblomastix</taxon>
    </lineage>
</organism>
<dbReference type="GO" id="GO:0003980">
    <property type="term" value="F:UDP-glucose:glycoprotein glucosyltransferase activity"/>
    <property type="evidence" value="ECO:0007669"/>
    <property type="project" value="InterPro"/>
</dbReference>
<dbReference type="GO" id="GO:0036503">
    <property type="term" value="P:ERAD pathway"/>
    <property type="evidence" value="ECO:0007669"/>
    <property type="project" value="TreeGrafter"/>
</dbReference>
<dbReference type="EMBL" id="SNRW01014782">
    <property type="protein sequence ID" value="KAA6371099.1"/>
    <property type="molecule type" value="Genomic_DNA"/>
</dbReference>